<evidence type="ECO:0000256" key="1">
    <source>
        <dbReference type="ARBA" id="ARBA00004123"/>
    </source>
</evidence>
<evidence type="ECO:0000256" key="4">
    <source>
        <dbReference type="ARBA" id="ARBA00022705"/>
    </source>
</evidence>
<name>A0A1U7LQX5_NEOID</name>
<evidence type="ECO:0000256" key="7">
    <source>
        <dbReference type="ARBA" id="ARBA00032930"/>
    </source>
</evidence>
<dbReference type="Pfam" id="PF04042">
    <property type="entry name" value="DNA_pol_E_B"/>
    <property type="match status" value="1"/>
</dbReference>
<keyword evidence="4" id="KW-0235">DNA replication</keyword>
<accession>A0A1U7LQX5</accession>
<dbReference type="OMA" id="PEDGAWF"/>
<dbReference type="STRING" id="1198029.A0A1U7LQX5"/>
<evidence type="ECO:0000259" key="9">
    <source>
        <dbReference type="Pfam" id="PF04042"/>
    </source>
</evidence>
<evidence type="ECO:0000256" key="2">
    <source>
        <dbReference type="ARBA" id="ARBA00009560"/>
    </source>
</evidence>
<keyword evidence="5" id="KW-0238">DNA-binding</keyword>
<dbReference type="EMBL" id="LXFE01000507">
    <property type="protein sequence ID" value="OLL25076.1"/>
    <property type="molecule type" value="Genomic_DNA"/>
</dbReference>
<feature type="domain" description="DNA polymerase alpha/delta/epsilon subunit B" evidence="9">
    <location>
        <begin position="342"/>
        <end position="571"/>
    </location>
</feature>
<feature type="compositionally biased region" description="Basic and acidic residues" evidence="8">
    <location>
        <begin position="494"/>
        <end position="504"/>
    </location>
</feature>
<evidence type="ECO:0000256" key="6">
    <source>
        <dbReference type="ARBA" id="ARBA00023242"/>
    </source>
</evidence>
<reference evidence="10 11" key="1">
    <citation type="submission" date="2016-04" db="EMBL/GenBank/DDBJ databases">
        <title>Evolutionary innovation and constraint leading to complex multicellularity in the Ascomycota.</title>
        <authorList>
            <person name="Cisse O."/>
            <person name="Nguyen A."/>
            <person name="Hewitt D.A."/>
            <person name="Jedd G."/>
            <person name="Stajich J.E."/>
        </authorList>
    </citation>
    <scope>NUCLEOTIDE SEQUENCE [LARGE SCALE GENOMIC DNA]</scope>
    <source>
        <strain evidence="10 11">DAH-3</strain>
    </source>
</reference>
<dbReference type="GO" id="GO:0030337">
    <property type="term" value="F:DNA polymerase processivity factor activity"/>
    <property type="evidence" value="ECO:0007669"/>
    <property type="project" value="EnsemblFungi"/>
</dbReference>
<feature type="region of interest" description="Disordered" evidence="8">
    <location>
        <begin position="494"/>
        <end position="514"/>
    </location>
</feature>
<keyword evidence="6" id="KW-0539">Nucleus</keyword>
<evidence type="ECO:0000256" key="5">
    <source>
        <dbReference type="ARBA" id="ARBA00023125"/>
    </source>
</evidence>
<protein>
    <recommendedName>
        <fullName evidence="3">DNA polymerase epsilon subunit B</fullName>
    </recommendedName>
    <alternativeName>
        <fullName evidence="7">DNA polymerase II subunit 2</fullName>
    </alternativeName>
</protein>
<dbReference type="GO" id="GO:0140529">
    <property type="term" value="P:CMG complex assembly"/>
    <property type="evidence" value="ECO:0007669"/>
    <property type="project" value="EnsemblFungi"/>
</dbReference>
<comment type="similarity">
    <text evidence="2">Belongs to the DNA polymerase epsilon subunit B family.</text>
</comment>
<dbReference type="Proteomes" id="UP000186594">
    <property type="component" value="Unassembled WGS sequence"/>
</dbReference>
<dbReference type="GO" id="GO:0005737">
    <property type="term" value="C:cytoplasm"/>
    <property type="evidence" value="ECO:0007669"/>
    <property type="project" value="EnsemblFungi"/>
</dbReference>
<dbReference type="InterPro" id="IPR016266">
    <property type="entry name" value="POLE2"/>
</dbReference>
<dbReference type="GO" id="GO:0045005">
    <property type="term" value="P:DNA-templated DNA replication maintenance of fidelity"/>
    <property type="evidence" value="ECO:0007669"/>
    <property type="project" value="EnsemblFungi"/>
</dbReference>
<dbReference type="InterPro" id="IPR007185">
    <property type="entry name" value="DNA_pol_a/d/e_bsu"/>
</dbReference>
<keyword evidence="11" id="KW-1185">Reference proteome</keyword>
<evidence type="ECO:0000256" key="8">
    <source>
        <dbReference type="SAM" id="MobiDB-lite"/>
    </source>
</evidence>
<organism evidence="10 11">
    <name type="scientific">Neolecta irregularis (strain DAH-3)</name>
    <dbReference type="NCBI Taxonomy" id="1198029"/>
    <lineage>
        <taxon>Eukaryota</taxon>
        <taxon>Fungi</taxon>
        <taxon>Dikarya</taxon>
        <taxon>Ascomycota</taxon>
        <taxon>Taphrinomycotina</taxon>
        <taxon>Neolectales</taxon>
        <taxon>Neolectaceae</taxon>
        <taxon>Neolecta</taxon>
    </lineage>
</organism>
<dbReference type="AlphaFoldDB" id="A0A1U7LQX5"/>
<evidence type="ECO:0000313" key="11">
    <source>
        <dbReference type="Proteomes" id="UP000186594"/>
    </source>
</evidence>
<gene>
    <name evidence="10" type="ORF">NEOLI_001598</name>
</gene>
<sequence length="612" mass="69386">MTAIAPIFGTKRKRNGSNVIPKVLPVQLLPAQLRPIAFRIFTKKHNLTLKSDALKLLAEWVGQRCGVEWRTTAEPRLDEIARIWGKREESNPLVSEDKLVPILRDIDVPHTIKSVSTKNKKDDVESLDIPQSKAVDIDPAKYLVVIDAFNQPKWVFNPHRKTFEKSLEPPCIVAAAASHKPGFFRERYFVLKQRLLRNEAFQAPSFSGSQISQGKDYHKITSIKNLLGRAGQSFMLFGMLAIAPQGHLYLEDVDDTVKLDMSEAARVSGDGWFAPGCFVLVDGTFASDGRFRVLTLGHPPVERRQLSKEIYGHIDFLGLQHGERETEKYLRRAEHHFENAKIVVASDVKLDDAKTMNALKNMFEHYNGTTIECPLAFILCGNFMSNLFHTNGFSAQYKERWNALATLIDSFPHLARGCKWVFIPGPNDPWTSSLYLPRKEIPSVFINRVRRVCKDCVFASNPCRISYFTQDIVIFRDDVLSRLRRNSMVFKPAVKEQEQGDDSYRPPPDQDDIPDDVKAARNVLVRTILDQGHLSPFHVSIKPVLWDFDYTLRLFPLPTALIVADADCPSFEITYGGCHTINPSSLSFGSNRAGWVEYFPARTKGQRVDKSI</sequence>
<dbReference type="GO" id="GO:0000785">
    <property type="term" value="C:chromatin"/>
    <property type="evidence" value="ECO:0007669"/>
    <property type="project" value="EnsemblFungi"/>
</dbReference>
<comment type="caution">
    <text evidence="10">The sequence shown here is derived from an EMBL/GenBank/DDBJ whole genome shotgun (WGS) entry which is preliminary data.</text>
</comment>
<dbReference type="GO" id="GO:0043596">
    <property type="term" value="C:nuclear replication fork"/>
    <property type="evidence" value="ECO:0007669"/>
    <property type="project" value="EnsemblFungi"/>
</dbReference>
<evidence type="ECO:0000256" key="3">
    <source>
        <dbReference type="ARBA" id="ARBA00016011"/>
    </source>
</evidence>
<dbReference type="GO" id="GO:0003697">
    <property type="term" value="F:single-stranded DNA binding"/>
    <property type="evidence" value="ECO:0007669"/>
    <property type="project" value="EnsemblFungi"/>
</dbReference>
<dbReference type="OrthoDB" id="10254730at2759"/>
<dbReference type="PANTHER" id="PTHR12708">
    <property type="entry name" value="DNA POLYMERASE EPSILON SUBUNIT B"/>
    <property type="match status" value="1"/>
</dbReference>
<dbReference type="GO" id="GO:0003690">
    <property type="term" value="F:double-stranded DNA binding"/>
    <property type="evidence" value="ECO:0007669"/>
    <property type="project" value="EnsemblFungi"/>
</dbReference>
<dbReference type="PANTHER" id="PTHR12708:SF0">
    <property type="entry name" value="DNA POLYMERASE EPSILON SUBUNIT 2"/>
    <property type="match status" value="1"/>
</dbReference>
<proteinExistence type="inferred from homology"/>
<dbReference type="GO" id="GO:0008622">
    <property type="term" value="C:epsilon DNA polymerase complex"/>
    <property type="evidence" value="ECO:0007669"/>
    <property type="project" value="EnsemblFungi"/>
</dbReference>
<evidence type="ECO:0000313" key="10">
    <source>
        <dbReference type="EMBL" id="OLL25076.1"/>
    </source>
</evidence>
<comment type="subcellular location">
    <subcellularLocation>
        <location evidence="1">Nucleus</location>
    </subcellularLocation>
</comment>
<dbReference type="GO" id="GO:0003887">
    <property type="term" value="F:DNA-directed DNA polymerase activity"/>
    <property type="evidence" value="ECO:0007669"/>
    <property type="project" value="EnsemblFungi"/>
</dbReference>
<dbReference type="GO" id="GO:0042276">
    <property type="term" value="P:error-prone translesion synthesis"/>
    <property type="evidence" value="ECO:0007669"/>
    <property type="project" value="EnsemblFungi"/>
</dbReference>